<sequence length="205" mass="23758">MKKIVIMLFIALSTIIKAQPPQPKVIRSFFNAPQLILLGSSPVYNESEYKYTRMTVGDFYKKRNKYGVKIDCDTSLRRILEPIAGEVLLDDTKKQIAMYFTTHGVYTSDLQNSFDSLKPTPILEALSLLHLLLLFQPNGGTFNLGPEIGGLDIGKDNFFYVITEEGERAYLNVEWQYEKRNWNIYLCDYGNCGWNRFNFFLYPYN</sequence>
<reference evidence="2 3" key="1">
    <citation type="journal article" date="2015" name="Nature">
        <title>rRNA introns, odd ribosomes, and small enigmatic genomes across a large radiation of phyla.</title>
        <authorList>
            <person name="Brown C.T."/>
            <person name="Hug L.A."/>
            <person name="Thomas B.C."/>
            <person name="Sharon I."/>
            <person name="Castelle C.J."/>
            <person name="Singh A."/>
            <person name="Wilkins M.J."/>
            <person name="Williams K.H."/>
            <person name="Banfield J.F."/>
        </authorList>
    </citation>
    <scope>NUCLEOTIDE SEQUENCE [LARGE SCALE GENOMIC DNA]</scope>
</reference>
<evidence type="ECO:0000313" key="2">
    <source>
        <dbReference type="EMBL" id="KKQ36024.1"/>
    </source>
</evidence>
<dbReference type="AlphaFoldDB" id="A0A0G0JGZ2"/>
<feature type="signal peptide" evidence="1">
    <location>
        <begin position="1"/>
        <end position="18"/>
    </location>
</feature>
<protein>
    <submittedName>
        <fullName evidence="2">Uncharacterized protein</fullName>
    </submittedName>
</protein>
<evidence type="ECO:0000313" key="3">
    <source>
        <dbReference type="Proteomes" id="UP000033876"/>
    </source>
</evidence>
<dbReference type="Proteomes" id="UP000033876">
    <property type="component" value="Unassembled WGS sequence"/>
</dbReference>
<evidence type="ECO:0000256" key="1">
    <source>
        <dbReference type="SAM" id="SignalP"/>
    </source>
</evidence>
<gene>
    <name evidence="2" type="ORF">US50_C0001G0026</name>
</gene>
<keyword evidence="1" id="KW-0732">Signal</keyword>
<dbReference type="EMBL" id="LBTF01000001">
    <property type="protein sequence ID" value="KKQ36024.1"/>
    <property type="molecule type" value="Genomic_DNA"/>
</dbReference>
<proteinExistence type="predicted"/>
<accession>A0A0G0JGZ2</accession>
<name>A0A0G0JGZ2_9BACT</name>
<feature type="chain" id="PRO_5002532851" evidence="1">
    <location>
        <begin position="19"/>
        <end position="205"/>
    </location>
</feature>
<organism evidence="2 3">
    <name type="scientific">Candidatus Nomurabacteria bacterium GW2011_GWB1_37_5</name>
    <dbReference type="NCBI Taxonomy" id="1618742"/>
    <lineage>
        <taxon>Bacteria</taxon>
        <taxon>Candidatus Nomuraibacteriota</taxon>
    </lineage>
</organism>
<comment type="caution">
    <text evidence="2">The sequence shown here is derived from an EMBL/GenBank/DDBJ whole genome shotgun (WGS) entry which is preliminary data.</text>
</comment>